<proteinExistence type="predicted"/>
<keyword evidence="5 7" id="KW-0472">Membrane</keyword>
<evidence type="ECO:0000256" key="3">
    <source>
        <dbReference type="ARBA" id="ARBA00022692"/>
    </source>
</evidence>
<feature type="region of interest" description="Disordered" evidence="6">
    <location>
        <begin position="1"/>
        <end position="20"/>
    </location>
</feature>
<dbReference type="Gene3D" id="1.20.1250.20">
    <property type="entry name" value="MFS general substrate transporter like domains"/>
    <property type="match status" value="2"/>
</dbReference>
<feature type="domain" description="Major facilitator superfamily (MFS) profile" evidence="8">
    <location>
        <begin position="57"/>
        <end position="490"/>
    </location>
</feature>
<dbReference type="InterPro" id="IPR020846">
    <property type="entry name" value="MFS_dom"/>
</dbReference>
<feature type="transmembrane region" description="Helical" evidence="7">
    <location>
        <begin position="217"/>
        <end position="240"/>
    </location>
</feature>
<gene>
    <name evidence="9" type="ORF">APUU_80799A</name>
</gene>
<keyword evidence="3 7" id="KW-0812">Transmembrane</keyword>
<name>A0A7R7XZD1_9EURO</name>
<evidence type="ECO:0000256" key="5">
    <source>
        <dbReference type="ARBA" id="ARBA00023136"/>
    </source>
</evidence>
<feature type="transmembrane region" description="Helical" evidence="7">
    <location>
        <begin position="123"/>
        <end position="144"/>
    </location>
</feature>
<feature type="transmembrane region" description="Helical" evidence="7">
    <location>
        <begin position="462"/>
        <end position="484"/>
    </location>
</feature>
<dbReference type="SUPFAM" id="SSF103473">
    <property type="entry name" value="MFS general substrate transporter"/>
    <property type="match status" value="1"/>
</dbReference>
<dbReference type="RefSeq" id="XP_041562682.1">
    <property type="nucleotide sequence ID" value="XM_041697120.1"/>
</dbReference>
<dbReference type="GO" id="GO:0022857">
    <property type="term" value="F:transmembrane transporter activity"/>
    <property type="evidence" value="ECO:0007669"/>
    <property type="project" value="InterPro"/>
</dbReference>
<organism evidence="9 10">
    <name type="scientific">Aspergillus puulaauensis</name>
    <dbReference type="NCBI Taxonomy" id="1220207"/>
    <lineage>
        <taxon>Eukaryota</taxon>
        <taxon>Fungi</taxon>
        <taxon>Dikarya</taxon>
        <taxon>Ascomycota</taxon>
        <taxon>Pezizomycotina</taxon>
        <taxon>Eurotiomycetes</taxon>
        <taxon>Eurotiomycetidae</taxon>
        <taxon>Eurotiales</taxon>
        <taxon>Aspergillaceae</taxon>
        <taxon>Aspergillus</taxon>
    </lineage>
</organism>
<dbReference type="KEGG" id="apuu:APUU_80799A"/>
<evidence type="ECO:0000313" key="10">
    <source>
        <dbReference type="Proteomes" id="UP000654913"/>
    </source>
</evidence>
<feature type="transmembrane region" description="Helical" evidence="7">
    <location>
        <begin position="432"/>
        <end position="450"/>
    </location>
</feature>
<keyword evidence="4 7" id="KW-1133">Transmembrane helix</keyword>
<reference evidence="9" key="1">
    <citation type="submission" date="2021-01" db="EMBL/GenBank/DDBJ databases">
        <authorList>
            <consortium name="Aspergillus puulaauensis MK2 genome sequencing consortium"/>
            <person name="Kazuki M."/>
            <person name="Futagami T."/>
        </authorList>
    </citation>
    <scope>NUCLEOTIDE SEQUENCE</scope>
    <source>
        <strain evidence="9">MK2</strain>
    </source>
</reference>
<dbReference type="PROSITE" id="PS50850">
    <property type="entry name" value="MFS"/>
    <property type="match status" value="1"/>
</dbReference>
<dbReference type="Pfam" id="PF07690">
    <property type="entry name" value="MFS_1"/>
    <property type="match status" value="1"/>
</dbReference>
<feature type="transmembrane region" description="Helical" evidence="7">
    <location>
        <begin position="392"/>
        <end position="411"/>
    </location>
</feature>
<evidence type="ECO:0000256" key="7">
    <source>
        <dbReference type="SAM" id="Phobius"/>
    </source>
</evidence>
<keyword evidence="2" id="KW-0813">Transport</keyword>
<dbReference type="InterPro" id="IPR011701">
    <property type="entry name" value="MFS"/>
</dbReference>
<evidence type="ECO:0000256" key="4">
    <source>
        <dbReference type="ARBA" id="ARBA00022989"/>
    </source>
</evidence>
<keyword evidence="10" id="KW-1185">Reference proteome</keyword>
<feature type="transmembrane region" description="Helical" evidence="7">
    <location>
        <begin position="94"/>
        <end position="116"/>
    </location>
</feature>
<feature type="transmembrane region" description="Helical" evidence="7">
    <location>
        <begin position="365"/>
        <end position="386"/>
    </location>
</feature>
<dbReference type="GO" id="GO:0016020">
    <property type="term" value="C:membrane"/>
    <property type="evidence" value="ECO:0007669"/>
    <property type="project" value="UniProtKB-SubCell"/>
</dbReference>
<dbReference type="EMBL" id="AP024450">
    <property type="protein sequence ID" value="BCS30496.1"/>
    <property type="molecule type" value="Genomic_DNA"/>
</dbReference>
<dbReference type="FunFam" id="1.20.1250.20:FF:000034">
    <property type="entry name" value="MFS general substrate transporter"/>
    <property type="match status" value="1"/>
</dbReference>
<sequence length="521" mass="58163">MPRSITSDTENGLPEKESAMHLERRPANGMSFEDEEFLANFSDDERKQVLKKVDWRLVPMLVLLYLVAYIDKTNIGNAKIEGLLPSLGMTGEQYNIALAIFFIPYVLAEVPSNIILNHFNKPSVYLGTLIFIWGVIMMCTGFVQSFGSLVAIRFLLGLFEAGFLPGAVLIISKWYLPNETQTRIAILYTSAASGGAFSGLLAFGIAKMNGLAGYEGWRWIFIIEGLATILLAIMCFFLLLDSPSRSTSWLTPREIRFLELRQIANSIDASPQSPDPDTPGTQTKRKTNYPAILSVLTDWKVYLLILGSWSNAVPNYAMKFTMPQIITGMGFEAARAQLLTIPPYALGAFSAYIFSVFADRYSWRMPFIVVPQVAQVVAFAVLFTHAESIEENVAVCYFGVCLACFGMYPILPGVNAWNVSNTPDPTRRAISIGYLICMGNVGGLIGSFIYREDEAPRYVTGYGNSFAFASAGIVACFLLEFILFRVNRQRERMSEVDVRERYSDEELRAMGEKSPLFRYAL</sequence>
<reference evidence="9" key="2">
    <citation type="submission" date="2021-02" db="EMBL/GenBank/DDBJ databases">
        <title>Aspergillus puulaauensis MK2 genome sequence.</title>
        <authorList>
            <person name="Futagami T."/>
            <person name="Mori K."/>
            <person name="Kadooka C."/>
            <person name="Tanaka T."/>
        </authorList>
    </citation>
    <scope>NUCLEOTIDE SEQUENCE</scope>
    <source>
        <strain evidence="9">MK2</strain>
    </source>
</reference>
<feature type="transmembrane region" description="Helical" evidence="7">
    <location>
        <begin position="341"/>
        <end position="358"/>
    </location>
</feature>
<dbReference type="Proteomes" id="UP000654913">
    <property type="component" value="Chromosome 8"/>
</dbReference>
<feature type="transmembrane region" description="Helical" evidence="7">
    <location>
        <begin position="53"/>
        <end position="70"/>
    </location>
</feature>
<feature type="transmembrane region" description="Helical" evidence="7">
    <location>
        <begin position="184"/>
        <end position="205"/>
    </location>
</feature>
<evidence type="ECO:0000256" key="2">
    <source>
        <dbReference type="ARBA" id="ARBA00022448"/>
    </source>
</evidence>
<dbReference type="PANTHER" id="PTHR43791">
    <property type="entry name" value="PERMEASE-RELATED"/>
    <property type="match status" value="1"/>
</dbReference>
<evidence type="ECO:0000256" key="6">
    <source>
        <dbReference type="SAM" id="MobiDB-lite"/>
    </source>
</evidence>
<feature type="compositionally biased region" description="Polar residues" evidence="6">
    <location>
        <begin position="1"/>
        <end position="10"/>
    </location>
</feature>
<feature type="transmembrane region" description="Helical" evidence="7">
    <location>
        <begin position="291"/>
        <end position="309"/>
    </location>
</feature>
<dbReference type="InterPro" id="IPR036259">
    <property type="entry name" value="MFS_trans_sf"/>
</dbReference>
<feature type="transmembrane region" description="Helical" evidence="7">
    <location>
        <begin position="150"/>
        <end position="172"/>
    </location>
</feature>
<accession>A0A7R7XZD1</accession>
<evidence type="ECO:0000256" key="1">
    <source>
        <dbReference type="ARBA" id="ARBA00004141"/>
    </source>
</evidence>
<dbReference type="OrthoDB" id="2962993at2759"/>
<protein>
    <recommendedName>
        <fullName evidence="8">Major facilitator superfamily (MFS) profile domain-containing protein</fullName>
    </recommendedName>
</protein>
<comment type="subcellular location">
    <subcellularLocation>
        <location evidence="1">Membrane</location>
        <topology evidence="1">Multi-pass membrane protein</topology>
    </subcellularLocation>
</comment>
<dbReference type="GeneID" id="64980493"/>
<dbReference type="AlphaFoldDB" id="A0A7R7XZD1"/>
<dbReference type="PANTHER" id="PTHR43791:SF79">
    <property type="entry name" value="MAJOR FACILITATOR SUPERFAMILY (MFS) PROFILE DOMAIN-CONTAINING PROTEIN"/>
    <property type="match status" value="1"/>
</dbReference>
<evidence type="ECO:0000313" key="9">
    <source>
        <dbReference type="EMBL" id="BCS30496.1"/>
    </source>
</evidence>
<evidence type="ECO:0000259" key="8">
    <source>
        <dbReference type="PROSITE" id="PS50850"/>
    </source>
</evidence>
<dbReference type="FunFam" id="1.20.1250.20:FF:000364">
    <property type="entry name" value="MFS general substrate transporter"/>
    <property type="match status" value="1"/>
</dbReference>